<reference evidence="1 2" key="1">
    <citation type="submission" date="2019-04" db="EMBL/GenBank/DDBJ databases">
        <title>Cohnella sp. nov. isolated from preserved vegetables.</title>
        <authorList>
            <person name="Lin S.-Y."/>
            <person name="Hung M.-H."/>
            <person name="Young C.-C."/>
        </authorList>
    </citation>
    <scope>NUCLEOTIDE SEQUENCE [LARGE SCALE GENOMIC DNA]</scope>
    <source>
        <strain evidence="1 2">CC-MHH1044</strain>
    </source>
</reference>
<organism evidence="1 2">
    <name type="scientific">Cohnella fermenti</name>
    <dbReference type="NCBI Taxonomy" id="2565925"/>
    <lineage>
        <taxon>Bacteria</taxon>
        <taxon>Bacillati</taxon>
        <taxon>Bacillota</taxon>
        <taxon>Bacilli</taxon>
        <taxon>Bacillales</taxon>
        <taxon>Paenibacillaceae</taxon>
        <taxon>Cohnella</taxon>
    </lineage>
</organism>
<evidence type="ECO:0008006" key="3">
    <source>
        <dbReference type="Google" id="ProtNLM"/>
    </source>
</evidence>
<proteinExistence type="predicted"/>
<comment type="caution">
    <text evidence="1">The sequence shown here is derived from an EMBL/GenBank/DDBJ whole genome shotgun (WGS) entry which is preliminary data.</text>
</comment>
<keyword evidence="2" id="KW-1185">Reference proteome</keyword>
<dbReference type="EMBL" id="SSOB01000008">
    <property type="protein sequence ID" value="THF81772.1"/>
    <property type="molecule type" value="Genomic_DNA"/>
</dbReference>
<name>A0A4S4C273_9BACL</name>
<evidence type="ECO:0000313" key="2">
    <source>
        <dbReference type="Proteomes" id="UP000310636"/>
    </source>
</evidence>
<dbReference type="OrthoDB" id="2677830at2"/>
<dbReference type="Proteomes" id="UP000310636">
    <property type="component" value="Unassembled WGS sequence"/>
</dbReference>
<accession>A0A4S4C273</accession>
<evidence type="ECO:0000313" key="1">
    <source>
        <dbReference type="EMBL" id="THF81772.1"/>
    </source>
</evidence>
<gene>
    <name evidence="1" type="ORF">E6C55_07880</name>
</gene>
<sequence>MSLEKEHEQWIRDHLKRRKGERRDALKRGHGYGNRLFAERVWWRLVGHLHGLHPEYEVKDWRGRPYFVDFMWLVGALYIVFEIMDFGSHGTDRSKYRMDLNRGLYLQTQGYLVFYISLDELKENPDFILSSLRSALAPYFLSTNRGSTGHNRHSRMERELMRIAVRHDRILRPAEAAEELEIHPTTVVKHCRTLVEKGKFRAIAKGSSRRVTTYEYIGTVQSPDLF</sequence>
<protein>
    <recommendedName>
        <fullName evidence="3">DUF559 domain-containing protein</fullName>
    </recommendedName>
</protein>
<dbReference type="AlphaFoldDB" id="A0A4S4C273"/>